<dbReference type="Proteomes" id="UP000662466">
    <property type="component" value="Unassembled WGS sequence"/>
</dbReference>
<dbReference type="InterPro" id="IPR025714">
    <property type="entry name" value="Methyltranfer_dom"/>
</dbReference>
<dbReference type="GO" id="GO:0032259">
    <property type="term" value="P:methylation"/>
    <property type="evidence" value="ECO:0007669"/>
    <property type="project" value="UniProtKB-KW"/>
</dbReference>
<organism evidence="5 6">
    <name type="scientific">Aspergillus hiratsukae</name>
    <dbReference type="NCBI Taxonomy" id="1194566"/>
    <lineage>
        <taxon>Eukaryota</taxon>
        <taxon>Fungi</taxon>
        <taxon>Dikarya</taxon>
        <taxon>Ascomycota</taxon>
        <taxon>Pezizomycotina</taxon>
        <taxon>Eurotiomycetes</taxon>
        <taxon>Eurotiomycetidae</taxon>
        <taxon>Eurotiales</taxon>
        <taxon>Aspergillaceae</taxon>
        <taxon>Aspergillus</taxon>
        <taxon>Aspergillus subgen. Fumigati</taxon>
    </lineage>
</organism>
<dbReference type="AlphaFoldDB" id="A0A8H6V0H3"/>
<dbReference type="SUPFAM" id="SSF53335">
    <property type="entry name" value="S-adenosyl-L-methionine-dependent methyltransferases"/>
    <property type="match status" value="1"/>
</dbReference>
<keyword evidence="2" id="KW-0808">Transferase</keyword>
<evidence type="ECO:0000256" key="1">
    <source>
        <dbReference type="ARBA" id="ARBA00022603"/>
    </source>
</evidence>
<dbReference type="Pfam" id="PF13847">
    <property type="entry name" value="Methyltransf_31"/>
    <property type="match status" value="1"/>
</dbReference>
<keyword evidence="1" id="KW-0489">Methyltransferase</keyword>
<dbReference type="GO" id="GO:0008168">
    <property type="term" value="F:methyltransferase activity"/>
    <property type="evidence" value="ECO:0007669"/>
    <property type="project" value="UniProtKB-KW"/>
</dbReference>
<gene>
    <name evidence="5" type="ORF">CNMCM6106_007617</name>
</gene>
<evidence type="ECO:0000256" key="3">
    <source>
        <dbReference type="ARBA" id="ARBA00022691"/>
    </source>
</evidence>
<evidence type="ECO:0000259" key="4">
    <source>
        <dbReference type="Pfam" id="PF13847"/>
    </source>
</evidence>
<accession>A0A8H6V0H3</accession>
<evidence type="ECO:0000313" key="6">
    <source>
        <dbReference type="Proteomes" id="UP000662466"/>
    </source>
</evidence>
<sequence length="180" mass="19542">MKEIKESATYTHGHHPSVLRSHTWRTATNSAAYLLPHLRPDMHILDVGCGPGTITVDLAHLVPQGHITGLELASSVLAQARTLADSQGITNITFVSGDANALPFKDGSFDVVMCHQVLQHVHNPVHILSEMRRVTKEGGLVAARESDYGGFVWYPPTPGMTAWQATYQKGCWVRPGAAAL</sequence>
<dbReference type="PANTHER" id="PTHR43591:SF24">
    <property type="entry name" value="2-METHOXY-6-POLYPRENYL-1,4-BENZOQUINOL METHYLASE, MITOCHONDRIAL"/>
    <property type="match status" value="1"/>
</dbReference>
<comment type="caution">
    <text evidence="5">The sequence shown here is derived from an EMBL/GenBank/DDBJ whole genome shotgun (WGS) entry which is preliminary data.</text>
</comment>
<dbReference type="InterPro" id="IPR029063">
    <property type="entry name" value="SAM-dependent_MTases_sf"/>
</dbReference>
<dbReference type="EMBL" id="JACBAF010001749">
    <property type="protein sequence ID" value="KAF7173532.1"/>
    <property type="molecule type" value="Genomic_DNA"/>
</dbReference>
<reference evidence="5" key="1">
    <citation type="submission" date="2020-06" db="EMBL/GenBank/DDBJ databases">
        <title>Draft genome sequences of strains closely related to Aspergillus parafelis and Aspergillus hiratsukae.</title>
        <authorList>
            <person name="Dos Santos R.A.C."/>
            <person name="Rivero-Menendez O."/>
            <person name="Steenwyk J.L."/>
            <person name="Mead M.E."/>
            <person name="Goldman G.H."/>
            <person name="Alastruey-Izquierdo A."/>
            <person name="Rokas A."/>
        </authorList>
    </citation>
    <scope>NUCLEOTIDE SEQUENCE</scope>
    <source>
        <strain evidence="5">CNM-CM6106</strain>
    </source>
</reference>
<evidence type="ECO:0000256" key="2">
    <source>
        <dbReference type="ARBA" id="ARBA00022679"/>
    </source>
</evidence>
<dbReference type="PROSITE" id="PS51608">
    <property type="entry name" value="SAM_MT_UBIE"/>
    <property type="match status" value="1"/>
</dbReference>
<dbReference type="PANTHER" id="PTHR43591">
    <property type="entry name" value="METHYLTRANSFERASE"/>
    <property type="match status" value="1"/>
</dbReference>
<proteinExistence type="predicted"/>
<evidence type="ECO:0000313" key="5">
    <source>
        <dbReference type="EMBL" id="KAF7173532.1"/>
    </source>
</evidence>
<dbReference type="InterPro" id="IPR004033">
    <property type="entry name" value="UbiE/COQ5_MeTrFase"/>
</dbReference>
<keyword evidence="3" id="KW-0949">S-adenosyl-L-methionine</keyword>
<protein>
    <recommendedName>
        <fullName evidence="4">Methyltransferase domain-containing protein</fullName>
    </recommendedName>
</protein>
<name>A0A8H6V0H3_9EURO</name>
<feature type="domain" description="Methyltransferase" evidence="4">
    <location>
        <begin position="40"/>
        <end position="147"/>
    </location>
</feature>
<dbReference type="CDD" id="cd02440">
    <property type="entry name" value="AdoMet_MTases"/>
    <property type="match status" value="1"/>
</dbReference>
<dbReference type="Gene3D" id="3.40.50.150">
    <property type="entry name" value="Vaccinia Virus protein VP39"/>
    <property type="match status" value="1"/>
</dbReference>